<reference evidence="1" key="2">
    <citation type="submission" date="2020-11" db="EMBL/GenBank/DDBJ databases">
        <authorList>
            <person name="McCartney M.A."/>
            <person name="Auch B."/>
            <person name="Kono T."/>
            <person name="Mallez S."/>
            <person name="Becker A."/>
            <person name="Gohl D.M."/>
            <person name="Silverstein K.A.T."/>
            <person name="Koren S."/>
            <person name="Bechman K.B."/>
            <person name="Herman A."/>
            <person name="Abrahante J.E."/>
            <person name="Garbe J."/>
        </authorList>
    </citation>
    <scope>NUCLEOTIDE SEQUENCE</scope>
    <source>
        <strain evidence="1">Duluth1</strain>
        <tissue evidence="1">Whole animal</tissue>
    </source>
</reference>
<dbReference type="Proteomes" id="UP000828390">
    <property type="component" value="Unassembled WGS sequence"/>
</dbReference>
<comment type="caution">
    <text evidence="1">The sequence shown here is derived from an EMBL/GenBank/DDBJ whole genome shotgun (WGS) entry which is preliminary data.</text>
</comment>
<organism evidence="1 2">
    <name type="scientific">Dreissena polymorpha</name>
    <name type="common">Zebra mussel</name>
    <name type="synonym">Mytilus polymorpha</name>
    <dbReference type="NCBI Taxonomy" id="45954"/>
    <lineage>
        <taxon>Eukaryota</taxon>
        <taxon>Metazoa</taxon>
        <taxon>Spiralia</taxon>
        <taxon>Lophotrochozoa</taxon>
        <taxon>Mollusca</taxon>
        <taxon>Bivalvia</taxon>
        <taxon>Autobranchia</taxon>
        <taxon>Heteroconchia</taxon>
        <taxon>Euheterodonta</taxon>
        <taxon>Imparidentia</taxon>
        <taxon>Neoheterodontei</taxon>
        <taxon>Myida</taxon>
        <taxon>Dreissenoidea</taxon>
        <taxon>Dreissenidae</taxon>
        <taxon>Dreissena</taxon>
    </lineage>
</organism>
<name>A0A9D4I5E1_DREPO</name>
<gene>
    <name evidence="1" type="ORF">DPMN_181524</name>
</gene>
<sequence length="54" mass="6161">MSPSRPTEKQLDEKCKRVEATPHSCQLPKPDLTGCGSLCYHLSHQPQKARTRER</sequence>
<keyword evidence="2" id="KW-1185">Reference proteome</keyword>
<reference evidence="1" key="1">
    <citation type="journal article" date="2019" name="bioRxiv">
        <title>The Genome of the Zebra Mussel, Dreissena polymorpha: A Resource for Invasive Species Research.</title>
        <authorList>
            <person name="McCartney M.A."/>
            <person name="Auch B."/>
            <person name="Kono T."/>
            <person name="Mallez S."/>
            <person name="Zhang Y."/>
            <person name="Obille A."/>
            <person name="Becker A."/>
            <person name="Abrahante J.E."/>
            <person name="Garbe J."/>
            <person name="Badalamenti J.P."/>
            <person name="Herman A."/>
            <person name="Mangelson H."/>
            <person name="Liachko I."/>
            <person name="Sullivan S."/>
            <person name="Sone E.D."/>
            <person name="Koren S."/>
            <person name="Silverstein K.A.T."/>
            <person name="Beckman K.B."/>
            <person name="Gohl D.M."/>
        </authorList>
    </citation>
    <scope>NUCLEOTIDE SEQUENCE</scope>
    <source>
        <strain evidence="1">Duluth1</strain>
        <tissue evidence="1">Whole animal</tissue>
    </source>
</reference>
<dbReference type="AlphaFoldDB" id="A0A9D4I5E1"/>
<dbReference type="EMBL" id="JAIWYP010000010">
    <property type="protein sequence ID" value="KAH3747102.1"/>
    <property type="molecule type" value="Genomic_DNA"/>
</dbReference>
<protein>
    <submittedName>
        <fullName evidence="1">Uncharacterized protein</fullName>
    </submittedName>
</protein>
<evidence type="ECO:0000313" key="1">
    <source>
        <dbReference type="EMBL" id="KAH3747102.1"/>
    </source>
</evidence>
<accession>A0A9D4I5E1</accession>
<evidence type="ECO:0000313" key="2">
    <source>
        <dbReference type="Proteomes" id="UP000828390"/>
    </source>
</evidence>
<proteinExistence type="predicted"/>